<dbReference type="GO" id="GO:0008146">
    <property type="term" value="F:sulfotransferase activity"/>
    <property type="evidence" value="ECO:0007669"/>
    <property type="project" value="InterPro"/>
</dbReference>
<sequence length="225" mass="25654">MIINQSVGFTFIHIPKSAGTSVTQFLSRLNGPLDLEIGGTVFGEEIQRAYAQRYKLRKHSTLADAQSTIAMARPPQDMFLFTFVRHPYARLSSIFSFLRKWEAYNPDLLRTMKSFSNFEEFVASGIFMHRPGPDNMFRPQCDWLKVNGALAENVKCFHIEDGVTAIESIREELVKRGADAKLLPETFPHANRSESQPMEKLGLSEEIIGRVNDFYAEDFEAFGYE</sequence>
<protein>
    <submittedName>
        <fullName evidence="1">Sulfotransferase family protein</fullName>
    </submittedName>
</protein>
<dbReference type="Proteomes" id="UP000245708">
    <property type="component" value="Unassembled WGS sequence"/>
</dbReference>
<dbReference type="AlphaFoldDB" id="A0A316GEI2"/>
<accession>A0A316GEI2</accession>
<dbReference type="GO" id="GO:0016020">
    <property type="term" value="C:membrane"/>
    <property type="evidence" value="ECO:0007669"/>
    <property type="project" value="InterPro"/>
</dbReference>
<evidence type="ECO:0000313" key="1">
    <source>
        <dbReference type="EMBL" id="PWK59102.1"/>
    </source>
</evidence>
<dbReference type="RefSeq" id="WP_109669910.1">
    <property type="nucleotide sequence ID" value="NZ_QGGW01000009.1"/>
</dbReference>
<keyword evidence="1" id="KW-0808">Transferase</keyword>
<dbReference type="EMBL" id="QGGW01000009">
    <property type="protein sequence ID" value="PWK59102.1"/>
    <property type="molecule type" value="Genomic_DNA"/>
</dbReference>
<keyword evidence="2" id="KW-1185">Reference proteome</keyword>
<name>A0A316GEI2_9RHOB</name>
<comment type="caution">
    <text evidence="1">The sequence shown here is derived from an EMBL/GenBank/DDBJ whole genome shotgun (WGS) entry which is preliminary data.</text>
</comment>
<dbReference type="InterPro" id="IPR005331">
    <property type="entry name" value="Sulfotransferase"/>
</dbReference>
<proteinExistence type="predicted"/>
<dbReference type="OrthoDB" id="1407035at2"/>
<evidence type="ECO:0000313" key="2">
    <source>
        <dbReference type="Proteomes" id="UP000245708"/>
    </source>
</evidence>
<organism evidence="1 2">
    <name type="scientific">Roseicyclus mahoneyensis</name>
    <dbReference type="NCBI Taxonomy" id="164332"/>
    <lineage>
        <taxon>Bacteria</taxon>
        <taxon>Pseudomonadati</taxon>
        <taxon>Pseudomonadota</taxon>
        <taxon>Alphaproteobacteria</taxon>
        <taxon>Rhodobacterales</taxon>
        <taxon>Roseobacteraceae</taxon>
        <taxon>Roseicyclus</taxon>
    </lineage>
</organism>
<reference evidence="1 2" key="1">
    <citation type="submission" date="2018-05" db="EMBL/GenBank/DDBJ databases">
        <title>Genomic Encyclopedia of Type Strains, Phase IV (KMG-IV): sequencing the most valuable type-strain genomes for metagenomic binning, comparative biology and taxonomic classification.</title>
        <authorList>
            <person name="Goeker M."/>
        </authorList>
    </citation>
    <scope>NUCLEOTIDE SEQUENCE [LARGE SCALE GENOMIC DNA]</scope>
    <source>
        <strain evidence="1 2">DSM 16097</strain>
    </source>
</reference>
<dbReference type="Pfam" id="PF03567">
    <property type="entry name" value="Sulfotransfer_2"/>
    <property type="match status" value="1"/>
</dbReference>
<dbReference type="Gene3D" id="3.40.50.300">
    <property type="entry name" value="P-loop containing nucleotide triphosphate hydrolases"/>
    <property type="match status" value="1"/>
</dbReference>
<gene>
    <name evidence="1" type="ORF">C7455_10924</name>
</gene>
<dbReference type="SUPFAM" id="SSF52540">
    <property type="entry name" value="P-loop containing nucleoside triphosphate hydrolases"/>
    <property type="match status" value="1"/>
</dbReference>
<dbReference type="InterPro" id="IPR027417">
    <property type="entry name" value="P-loop_NTPase"/>
</dbReference>